<dbReference type="PANTHER" id="PTHR43649">
    <property type="entry name" value="ARABINOSE-BINDING PROTEIN-RELATED"/>
    <property type="match status" value="1"/>
</dbReference>
<evidence type="ECO:0000256" key="1">
    <source>
        <dbReference type="SAM" id="SignalP"/>
    </source>
</evidence>
<dbReference type="RefSeq" id="WP_149689179.1">
    <property type="nucleotide sequence ID" value="NZ_SDPQ02000002.1"/>
</dbReference>
<dbReference type="SUPFAM" id="SSF53850">
    <property type="entry name" value="Periplasmic binding protein-like II"/>
    <property type="match status" value="1"/>
</dbReference>
<dbReference type="Proteomes" id="UP000380867">
    <property type="component" value="Unassembled WGS sequence"/>
</dbReference>
<organism evidence="2 3">
    <name type="scientific">Aeromicrobium ginsengisoli</name>
    <dbReference type="NCBI Taxonomy" id="363867"/>
    <lineage>
        <taxon>Bacteria</taxon>
        <taxon>Bacillati</taxon>
        <taxon>Actinomycetota</taxon>
        <taxon>Actinomycetes</taxon>
        <taxon>Propionibacteriales</taxon>
        <taxon>Nocardioidaceae</taxon>
        <taxon>Aeromicrobium</taxon>
    </lineage>
</organism>
<dbReference type="OrthoDB" id="1650177at2"/>
<sequence>MFGRKFTGRRQRLAGVVLAVSSLVALAACSSATDAQSKDGKTTITLSMQNPNVKTADPATWAIVKAFEKANPDIHVEVSGQAVAEHLQALSIAAQSDTLPDVFWVYKATAEDMLKAGKLMNLKPTLDDLGITPHLPKSTVSNFTAQDKIYGVPYQGLLTGLWVNKKILSDNGLEQPTTFDDLVNVAKKLKSKGIVTISDGANQSSFSVWSFLVWLDRFGFEDKIDAILDGSESYDNADFVRMYEHIAQLRDAGAFASNVSTQTYQQAVDQYLKGKAAMLDAGVWASSAIQDSQVAADTVFWNGATFADGVGDQNIVMNVASAPLVVDHKVAGNSKKLAAVKKFLGFYYSDAAQQLLVDNGQPPVTDYEPKIDATKQSVLKSALDVARDPKLASPQSQPDLLVSTAVSSAMYDSIYGVIQDQLSPRQAVDLVQKALDAE</sequence>
<protein>
    <submittedName>
        <fullName evidence="2">Carbohydrate ABC transporter substrate-binding protein</fullName>
    </submittedName>
</protein>
<dbReference type="EMBL" id="SDPQ02000002">
    <property type="protein sequence ID" value="KAA1397734.1"/>
    <property type="molecule type" value="Genomic_DNA"/>
</dbReference>
<keyword evidence="3" id="KW-1185">Reference proteome</keyword>
<dbReference type="Gene3D" id="3.40.190.10">
    <property type="entry name" value="Periplasmic binding protein-like II"/>
    <property type="match status" value="2"/>
</dbReference>
<dbReference type="InterPro" id="IPR006059">
    <property type="entry name" value="SBP"/>
</dbReference>
<name>A0A5M4FEM2_9ACTN</name>
<comment type="caution">
    <text evidence="2">The sequence shown here is derived from an EMBL/GenBank/DDBJ whole genome shotgun (WGS) entry which is preliminary data.</text>
</comment>
<evidence type="ECO:0000313" key="3">
    <source>
        <dbReference type="Proteomes" id="UP000380867"/>
    </source>
</evidence>
<feature type="chain" id="PRO_5038721396" evidence="1">
    <location>
        <begin position="28"/>
        <end position="438"/>
    </location>
</feature>
<keyword evidence="1" id="KW-0732">Signal</keyword>
<proteinExistence type="predicted"/>
<accession>A0A5M4FEM2</accession>
<dbReference type="AlphaFoldDB" id="A0A5M4FEM2"/>
<dbReference type="PANTHER" id="PTHR43649:SF12">
    <property type="entry name" value="DIACETYLCHITOBIOSE BINDING PROTEIN DASA"/>
    <property type="match status" value="1"/>
</dbReference>
<dbReference type="PROSITE" id="PS51257">
    <property type="entry name" value="PROKAR_LIPOPROTEIN"/>
    <property type="match status" value="1"/>
</dbReference>
<dbReference type="InterPro" id="IPR050490">
    <property type="entry name" value="Bact_solute-bd_prot1"/>
</dbReference>
<gene>
    <name evidence="2" type="ORF">ESP70_010305</name>
</gene>
<evidence type="ECO:0000313" key="2">
    <source>
        <dbReference type="EMBL" id="KAA1397734.1"/>
    </source>
</evidence>
<dbReference type="Pfam" id="PF01547">
    <property type="entry name" value="SBP_bac_1"/>
    <property type="match status" value="1"/>
</dbReference>
<feature type="signal peptide" evidence="1">
    <location>
        <begin position="1"/>
        <end position="27"/>
    </location>
</feature>
<reference evidence="2" key="1">
    <citation type="submission" date="2019-09" db="EMBL/GenBank/DDBJ databases">
        <authorList>
            <person name="Li J."/>
        </authorList>
    </citation>
    <scope>NUCLEOTIDE SEQUENCE [LARGE SCALE GENOMIC DNA]</scope>
    <source>
        <strain evidence="2">JCM 14732</strain>
    </source>
</reference>